<evidence type="ECO:0000313" key="5">
    <source>
        <dbReference type="Proteomes" id="UP000712157"/>
    </source>
</evidence>
<dbReference type="InterPro" id="IPR001754">
    <property type="entry name" value="OMPdeCOase_dom"/>
</dbReference>
<evidence type="ECO:0000256" key="1">
    <source>
        <dbReference type="ARBA" id="ARBA00023239"/>
    </source>
</evidence>
<dbReference type="RefSeq" id="WP_238722070.1">
    <property type="nucleotide sequence ID" value="NZ_JAHQCW010000022.1"/>
</dbReference>
<evidence type="ECO:0000256" key="2">
    <source>
        <dbReference type="SAM" id="MobiDB-lite"/>
    </source>
</evidence>
<name>A0A949NES9_9FIRM</name>
<keyword evidence="5" id="KW-1185">Reference proteome</keyword>
<dbReference type="AlphaFoldDB" id="A0A949NES9"/>
<gene>
    <name evidence="4" type="ORF">KTH89_13615</name>
</gene>
<comment type="caution">
    <text evidence="4">The sequence shown here is derived from an EMBL/GenBank/DDBJ whole genome shotgun (WGS) entry which is preliminary data.</text>
</comment>
<sequence>MKFQLALDAVELQQAKAIVGKIHRELDIVELGTPFLWRYPLDVIREFKNEFPDVEILADLKIMDGGAYCANMAFDAGADIVTVSALSLDENIKGAVAAAREKNRKVLADLMAVPVDEIAKTALRVEQIGVDYVCIHRGIGIKTSPLAGLKILKETLTTAGAAIAGGIDAVTLGEIAPYNPDLVIMGSVLTGAPNPLAVLTELKEIGRSKEHKKQERTEETHGTECR</sequence>
<feature type="region of interest" description="Disordered" evidence="2">
    <location>
        <begin position="207"/>
        <end position="226"/>
    </location>
</feature>
<protein>
    <submittedName>
        <fullName evidence="4">Orotidine 5'-phosphate decarboxylase</fullName>
        <ecNumber evidence="4">4.1.1.23</ecNumber>
    </submittedName>
</protein>
<keyword evidence="1 4" id="KW-0456">Lyase</keyword>
<dbReference type="Pfam" id="PF00215">
    <property type="entry name" value="OMPdecase"/>
    <property type="match status" value="1"/>
</dbReference>
<dbReference type="InterPro" id="IPR013785">
    <property type="entry name" value="Aldolase_TIM"/>
</dbReference>
<dbReference type="InterPro" id="IPR011060">
    <property type="entry name" value="RibuloseP-bd_barrel"/>
</dbReference>
<dbReference type="GO" id="GO:0019854">
    <property type="term" value="P:L-ascorbic acid catabolic process"/>
    <property type="evidence" value="ECO:0007669"/>
    <property type="project" value="TreeGrafter"/>
</dbReference>
<dbReference type="EMBL" id="JAHQCW010000022">
    <property type="protein sequence ID" value="MBU9737581.1"/>
    <property type="molecule type" value="Genomic_DNA"/>
</dbReference>
<accession>A0A949NES9</accession>
<dbReference type="GO" id="GO:0004590">
    <property type="term" value="F:orotidine-5'-phosphate decarboxylase activity"/>
    <property type="evidence" value="ECO:0007669"/>
    <property type="project" value="UniProtKB-EC"/>
</dbReference>
<dbReference type="Proteomes" id="UP000712157">
    <property type="component" value="Unassembled WGS sequence"/>
</dbReference>
<dbReference type="Gene3D" id="3.20.20.70">
    <property type="entry name" value="Aldolase class I"/>
    <property type="match status" value="1"/>
</dbReference>
<reference evidence="4" key="1">
    <citation type="submission" date="2021-06" db="EMBL/GenBank/DDBJ databases">
        <title>Description of novel taxa of the family Lachnospiraceae.</title>
        <authorList>
            <person name="Chaplin A.V."/>
            <person name="Sokolova S.R."/>
            <person name="Pikina A.P."/>
            <person name="Korzhanova M."/>
            <person name="Belova V."/>
            <person name="Korostin D."/>
            <person name="Efimov B.A."/>
        </authorList>
    </citation>
    <scope>NUCLEOTIDE SEQUENCE</scope>
    <source>
        <strain evidence="4">ASD5720</strain>
    </source>
</reference>
<dbReference type="GO" id="GO:0006207">
    <property type="term" value="P:'de novo' pyrimidine nucleobase biosynthetic process"/>
    <property type="evidence" value="ECO:0007669"/>
    <property type="project" value="InterPro"/>
</dbReference>
<evidence type="ECO:0000313" key="4">
    <source>
        <dbReference type="EMBL" id="MBU9737581.1"/>
    </source>
</evidence>
<dbReference type="SUPFAM" id="SSF51366">
    <property type="entry name" value="Ribulose-phoshate binding barrel"/>
    <property type="match status" value="1"/>
</dbReference>
<dbReference type="GO" id="GO:0033982">
    <property type="term" value="F:3-dehydro-L-gulonate-6-phosphate decarboxylase activity"/>
    <property type="evidence" value="ECO:0007669"/>
    <property type="project" value="TreeGrafter"/>
</dbReference>
<feature type="domain" description="Orotidine 5'-phosphate decarboxylase" evidence="3">
    <location>
        <begin position="2"/>
        <end position="202"/>
    </location>
</feature>
<dbReference type="EC" id="4.1.1.23" evidence="4"/>
<dbReference type="SMART" id="SM00934">
    <property type="entry name" value="OMPdecase"/>
    <property type="match status" value="1"/>
</dbReference>
<evidence type="ECO:0000259" key="3">
    <source>
        <dbReference type="SMART" id="SM00934"/>
    </source>
</evidence>
<proteinExistence type="predicted"/>
<organism evidence="4 5">
    <name type="scientific">Diplocloster agilis</name>
    <dbReference type="NCBI Taxonomy" id="2850323"/>
    <lineage>
        <taxon>Bacteria</taxon>
        <taxon>Bacillati</taxon>
        <taxon>Bacillota</taxon>
        <taxon>Clostridia</taxon>
        <taxon>Lachnospirales</taxon>
        <taxon>Lachnospiraceae</taxon>
        <taxon>Diplocloster</taxon>
    </lineage>
</organism>
<dbReference type="PANTHER" id="PTHR35039:SF3">
    <property type="entry name" value="3-KETO-L-GULONATE-6-PHOSPHATE DECARBOXYLASE SGBH-RELATED"/>
    <property type="match status" value="1"/>
</dbReference>
<dbReference type="PANTHER" id="PTHR35039">
    <property type="entry name" value="3-KETO-L-GULONATE-6-PHOSPHATE DECARBOXYLASE SGBH-RELATED"/>
    <property type="match status" value="1"/>
</dbReference>